<feature type="region of interest" description="Disordered" evidence="5">
    <location>
        <begin position="731"/>
        <end position="781"/>
    </location>
</feature>
<organism evidence="9 10">
    <name type="scientific">Oceanicola granulosus (strain ATCC BAA-861 / DSM 15982 / KCTC 12143 / HTCC2516)</name>
    <dbReference type="NCBI Taxonomy" id="314256"/>
    <lineage>
        <taxon>Bacteria</taxon>
        <taxon>Pseudomonadati</taxon>
        <taxon>Pseudomonadota</taxon>
        <taxon>Alphaproteobacteria</taxon>
        <taxon>Rhodobacterales</taxon>
        <taxon>Roseobacteraceae</taxon>
        <taxon>Oceanicola</taxon>
    </lineage>
</organism>
<feature type="transmembrane region" description="Helical" evidence="6">
    <location>
        <begin position="345"/>
        <end position="366"/>
    </location>
</feature>
<dbReference type="FunFam" id="1.10.287.950:FF:000001">
    <property type="entry name" value="Methyl-accepting chemotaxis sensory transducer"/>
    <property type="match status" value="1"/>
</dbReference>
<feature type="domain" description="HAMP" evidence="8">
    <location>
        <begin position="369"/>
        <end position="422"/>
    </location>
</feature>
<keyword evidence="9" id="KW-0675">Receptor</keyword>
<feature type="domain" description="Methyl-accepting transducer" evidence="7">
    <location>
        <begin position="489"/>
        <end position="718"/>
    </location>
</feature>
<dbReference type="GO" id="GO:0016020">
    <property type="term" value="C:membrane"/>
    <property type="evidence" value="ECO:0007669"/>
    <property type="project" value="UniProtKB-SubCell"/>
</dbReference>
<keyword evidence="10" id="KW-1185">Reference proteome</keyword>
<evidence type="ECO:0000313" key="10">
    <source>
        <dbReference type="Proteomes" id="UP000003635"/>
    </source>
</evidence>
<dbReference type="STRING" id="314256.OG2516_13896"/>
<evidence type="ECO:0000256" key="1">
    <source>
        <dbReference type="ARBA" id="ARBA00004370"/>
    </source>
</evidence>
<dbReference type="HOGENOM" id="CLU_000445_107_12_5"/>
<gene>
    <name evidence="9" type="ORF">OG2516_13896</name>
</gene>
<sequence length="781" mass="82667">MGRHMIRSNLALPGRNLRLAIKLPVLFCLAGAIVIVGLSVLNLQRATDLIERKQAQMFALVLRQAGEQLAEWEYHLEEEIEVLSAGHLVKSAAVRLGAVWPFEGTPSAEALRRAFVEDNPEPVRADLLDPGGGSNYAQLHARLHESFRAIAQEYEFGDIYIVSPEGVVMYSVEKDEAFARNVLAGELAETPLGSAVAAALAPDVAEPVWQDFAPDPVSGEISGFYAAPVHALTGELSGAFVLRVTADGIGEMLTTDMLGTTGALYLVGPDRRARAPTKGLDMLAPLPNLPQVSASLSEPRGFDDVTGIGGAPVRSQVVPVSLLGQPRGLIAEQTLAEATAEQRALLVRAAPEIGLVLLLLAIFMLFQFRGLTGRLAGLGDAIDSIAANDHASPIPDQDRRDEIGDIARQLVALRDRLAAGDAAARARQEEAATQAEVMVRLTKALQELSTGNLAHRIEEPFAEAYEPLRADFNTSVETLAATIRSVALNAERIGGSVDEIARAAEDLSHRTETQAATLEETAAAIDELTRSVSGAAENAVAVDRTVGAARTHAEESGAVVSDAVVAMSEIESSSKQITRIVGVIEDIAFQTNLLALNAGVEAARAGDVGKGFAVVATEVRALAQRSSTSAQEIRQLIGQSTAQVENGVVLVGNAGTALEQIVGRVTKIAGLVSEISEGAQEQSMGLGEINAGMGALDNVTQQNAAMVEEVTAAGQSLQQEAAALRQRMTHFRLPQAPPFRDGRAERRASDVERRSGNDRRAAPPAPRAANASAAPNVWQDF</sequence>
<reference evidence="9 10" key="1">
    <citation type="journal article" date="2010" name="J. Bacteriol.">
        <title>Genome sequences of Oceanicola granulosus HTCC2516(T) and Oceanicola batsensis HTCC2597(TDelta).</title>
        <authorList>
            <person name="Thrash J.C."/>
            <person name="Cho J.C."/>
            <person name="Vergin K.L."/>
            <person name="Giovannoni S.J."/>
        </authorList>
    </citation>
    <scope>NUCLEOTIDE SEQUENCE [LARGE SCALE GENOMIC DNA]</scope>
    <source>
        <strain evidence="10">ATCC BAA-861 / DSM 15982 / KCTC 12143 / HTCC2516</strain>
    </source>
</reference>
<dbReference type="SUPFAM" id="SSF58104">
    <property type="entry name" value="Methyl-accepting chemotaxis protein (MCP) signaling domain"/>
    <property type="match status" value="1"/>
</dbReference>
<evidence type="ECO:0000256" key="2">
    <source>
        <dbReference type="ARBA" id="ARBA00022500"/>
    </source>
</evidence>
<dbReference type="Pfam" id="PF00672">
    <property type="entry name" value="HAMP"/>
    <property type="match status" value="1"/>
</dbReference>
<feature type="compositionally biased region" description="Low complexity" evidence="5">
    <location>
        <begin position="767"/>
        <end position="781"/>
    </location>
</feature>
<evidence type="ECO:0000259" key="8">
    <source>
        <dbReference type="PROSITE" id="PS50885"/>
    </source>
</evidence>
<dbReference type="InterPro" id="IPR051310">
    <property type="entry name" value="MCP_chemotaxis"/>
</dbReference>
<feature type="transmembrane region" description="Helical" evidence="6">
    <location>
        <begin position="21"/>
        <end position="43"/>
    </location>
</feature>
<name>Q2C9Y4_OCEGH</name>
<dbReference type="GO" id="GO:0006935">
    <property type="term" value="P:chemotaxis"/>
    <property type="evidence" value="ECO:0007669"/>
    <property type="project" value="UniProtKB-KW"/>
</dbReference>
<dbReference type="Pfam" id="PF00015">
    <property type="entry name" value="MCPsignal"/>
    <property type="match status" value="1"/>
</dbReference>
<dbReference type="PANTHER" id="PTHR43531:SF11">
    <property type="entry name" value="METHYL-ACCEPTING CHEMOTAXIS PROTEIN 3"/>
    <property type="match status" value="1"/>
</dbReference>
<dbReference type="eggNOG" id="COG0840">
    <property type="taxonomic scope" value="Bacteria"/>
</dbReference>
<keyword evidence="6" id="KW-1133">Transmembrane helix</keyword>
<dbReference type="PANTHER" id="PTHR43531">
    <property type="entry name" value="PROTEIN ICFG"/>
    <property type="match status" value="1"/>
</dbReference>
<dbReference type="Gene3D" id="6.10.340.10">
    <property type="match status" value="1"/>
</dbReference>
<comment type="subcellular location">
    <subcellularLocation>
        <location evidence="1">Membrane</location>
    </subcellularLocation>
</comment>
<keyword evidence="4" id="KW-0807">Transducer</keyword>
<dbReference type="PROSITE" id="PS50111">
    <property type="entry name" value="CHEMOTAXIS_TRANSDUC_2"/>
    <property type="match status" value="1"/>
</dbReference>
<evidence type="ECO:0000256" key="3">
    <source>
        <dbReference type="ARBA" id="ARBA00029447"/>
    </source>
</evidence>
<comment type="caution">
    <text evidence="9">The sequence shown here is derived from an EMBL/GenBank/DDBJ whole genome shotgun (WGS) entry which is preliminary data.</text>
</comment>
<feature type="domain" description="HAMP" evidence="8">
    <location>
        <begin position="432"/>
        <end position="484"/>
    </location>
</feature>
<evidence type="ECO:0000313" key="9">
    <source>
        <dbReference type="EMBL" id="EAR49479.1"/>
    </source>
</evidence>
<dbReference type="InterPro" id="IPR003660">
    <property type="entry name" value="HAMP_dom"/>
</dbReference>
<protein>
    <submittedName>
        <fullName evidence="9">Probable chemoreceptor (Methyl-accepting chemotaxis) transmembrane protein</fullName>
    </submittedName>
</protein>
<dbReference type="SMART" id="SM00283">
    <property type="entry name" value="MA"/>
    <property type="match status" value="1"/>
</dbReference>
<dbReference type="CDD" id="cd11386">
    <property type="entry name" value="MCP_signal"/>
    <property type="match status" value="1"/>
</dbReference>
<keyword evidence="6" id="KW-0472">Membrane</keyword>
<evidence type="ECO:0000256" key="5">
    <source>
        <dbReference type="SAM" id="MobiDB-lite"/>
    </source>
</evidence>
<dbReference type="Gene3D" id="1.10.287.950">
    <property type="entry name" value="Methyl-accepting chemotaxis protein"/>
    <property type="match status" value="1"/>
</dbReference>
<dbReference type="InterPro" id="IPR004089">
    <property type="entry name" value="MCPsignal_dom"/>
</dbReference>
<proteinExistence type="inferred from homology"/>
<evidence type="ECO:0000256" key="4">
    <source>
        <dbReference type="PROSITE-ProRule" id="PRU00284"/>
    </source>
</evidence>
<dbReference type="GO" id="GO:0004888">
    <property type="term" value="F:transmembrane signaling receptor activity"/>
    <property type="evidence" value="ECO:0007669"/>
    <property type="project" value="InterPro"/>
</dbReference>
<keyword evidence="2" id="KW-0145">Chemotaxis</keyword>
<evidence type="ECO:0000259" key="7">
    <source>
        <dbReference type="PROSITE" id="PS50111"/>
    </source>
</evidence>
<evidence type="ECO:0000256" key="6">
    <source>
        <dbReference type="SAM" id="Phobius"/>
    </source>
</evidence>
<comment type="similarity">
    <text evidence="3">Belongs to the methyl-accepting chemotaxis (MCP) protein family.</text>
</comment>
<dbReference type="GO" id="GO:0007165">
    <property type="term" value="P:signal transduction"/>
    <property type="evidence" value="ECO:0007669"/>
    <property type="project" value="UniProtKB-KW"/>
</dbReference>
<dbReference type="InterPro" id="IPR004090">
    <property type="entry name" value="Chemotax_Me-accpt_rcpt"/>
</dbReference>
<dbReference type="SUPFAM" id="SSF158472">
    <property type="entry name" value="HAMP domain-like"/>
    <property type="match status" value="1"/>
</dbReference>
<keyword evidence="6 9" id="KW-0812">Transmembrane</keyword>
<dbReference type="EMBL" id="AAOT01000066">
    <property type="protein sequence ID" value="EAR49479.1"/>
    <property type="molecule type" value="Genomic_DNA"/>
</dbReference>
<dbReference type="SMART" id="SM00304">
    <property type="entry name" value="HAMP"/>
    <property type="match status" value="3"/>
</dbReference>
<dbReference type="Proteomes" id="UP000003635">
    <property type="component" value="Unassembled WGS sequence"/>
</dbReference>
<dbReference type="AlphaFoldDB" id="Q2C9Y4"/>
<dbReference type="PROSITE" id="PS50885">
    <property type="entry name" value="HAMP"/>
    <property type="match status" value="2"/>
</dbReference>
<feature type="compositionally biased region" description="Basic and acidic residues" evidence="5">
    <location>
        <begin position="740"/>
        <end position="761"/>
    </location>
</feature>
<accession>Q2C9Y4</accession>
<dbReference type="PRINTS" id="PR00260">
    <property type="entry name" value="CHEMTRNSDUCR"/>
</dbReference>